<sequence length="44" mass="5381">MLLYIFNSQLVDYFIKSSILFFHFDDLSFVRFRESVLTLLTTYH</sequence>
<dbReference type="AlphaFoldDB" id="A0A090QJ53"/>
<proteinExistence type="predicted"/>
<keyword evidence="2" id="KW-1185">Reference proteome</keyword>
<evidence type="ECO:0000313" key="2">
    <source>
        <dbReference type="Proteomes" id="UP000029221"/>
    </source>
</evidence>
<gene>
    <name evidence="1" type="ORF">JCM19294_2318</name>
</gene>
<evidence type="ECO:0000313" key="1">
    <source>
        <dbReference type="EMBL" id="GAK95536.1"/>
    </source>
</evidence>
<dbReference type="Proteomes" id="UP000029221">
    <property type="component" value="Unassembled WGS sequence"/>
</dbReference>
<dbReference type="EMBL" id="BBML01000001">
    <property type="protein sequence ID" value="GAK95536.1"/>
    <property type="molecule type" value="Genomic_DNA"/>
</dbReference>
<organism evidence="1 2">
    <name type="scientific">Nonlabens tegetincola</name>
    <dbReference type="NCBI Taxonomy" id="323273"/>
    <lineage>
        <taxon>Bacteria</taxon>
        <taxon>Pseudomonadati</taxon>
        <taxon>Bacteroidota</taxon>
        <taxon>Flavobacteriia</taxon>
        <taxon>Flavobacteriales</taxon>
        <taxon>Flavobacteriaceae</taxon>
        <taxon>Nonlabens</taxon>
    </lineage>
</organism>
<reference evidence="1" key="1">
    <citation type="journal article" date="2014" name="Genome Announc.">
        <title>Draft Genome Sequences of Marine Flavobacterium Nonlabens Strains NR17, NR24, NR27, NR32, NR33, and Ara13.</title>
        <authorList>
            <person name="Nakanishi M."/>
            <person name="Meirelles P."/>
            <person name="Suzuki R."/>
            <person name="Takatani N."/>
            <person name="Mino S."/>
            <person name="Suda W."/>
            <person name="Oshima K."/>
            <person name="Hattori M."/>
            <person name="Ohkuma M."/>
            <person name="Hosokawa M."/>
            <person name="Miyashita K."/>
            <person name="Thompson F.L."/>
            <person name="Niwa A."/>
            <person name="Sawabe T."/>
            <person name="Sawabe T."/>
        </authorList>
    </citation>
    <scope>NUCLEOTIDE SEQUENCE [LARGE SCALE GENOMIC DNA]</scope>
    <source>
        <strain evidence="1">JCM 19294</strain>
    </source>
</reference>
<accession>A0A090QJ53</accession>
<protein>
    <submittedName>
        <fullName evidence="1">Uncharacterized protein</fullName>
    </submittedName>
</protein>
<comment type="caution">
    <text evidence="1">The sequence shown here is derived from an EMBL/GenBank/DDBJ whole genome shotgun (WGS) entry which is preliminary data.</text>
</comment>
<name>A0A090QJ53_9FLAO</name>